<evidence type="ECO:0000313" key="2">
    <source>
        <dbReference type="Proteomes" id="UP000467841"/>
    </source>
</evidence>
<name>A0A6D2KY22_9BRAS</name>
<reference evidence="1" key="1">
    <citation type="submission" date="2020-01" db="EMBL/GenBank/DDBJ databases">
        <authorList>
            <person name="Mishra B."/>
        </authorList>
    </citation>
    <scope>NUCLEOTIDE SEQUENCE [LARGE SCALE GENOMIC DNA]</scope>
</reference>
<gene>
    <name evidence="1" type="ORF">MERR_LOCUS44331</name>
</gene>
<dbReference type="EMBL" id="CACVBM020001673">
    <property type="protein sequence ID" value="CAA7057095.1"/>
    <property type="molecule type" value="Genomic_DNA"/>
</dbReference>
<protein>
    <submittedName>
        <fullName evidence="1">Uncharacterized protein</fullName>
    </submittedName>
</protein>
<sequence>MNHVKYFNNKNASAHKLSNVSYMQKHTCQVFTALAVPLEKLENFMSSSPDHCSSAHNLHTLALRISIIYIHACKHFKRATIARNSVSGL</sequence>
<dbReference type="AlphaFoldDB" id="A0A6D2KY22"/>
<comment type="caution">
    <text evidence="1">The sequence shown here is derived from an EMBL/GenBank/DDBJ whole genome shotgun (WGS) entry which is preliminary data.</text>
</comment>
<organism evidence="1 2">
    <name type="scientific">Microthlaspi erraticum</name>
    <dbReference type="NCBI Taxonomy" id="1685480"/>
    <lineage>
        <taxon>Eukaryota</taxon>
        <taxon>Viridiplantae</taxon>
        <taxon>Streptophyta</taxon>
        <taxon>Embryophyta</taxon>
        <taxon>Tracheophyta</taxon>
        <taxon>Spermatophyta</taxon>
        <taxon>Magnoliopsida</taxon>
        <taxon>eudicotyledons</taxon>
        <taxon>Gunneridae</taxon>
        <taxon>Pentapetalae</taxon>
        <taxon>rosids</taxon>
        <taxon>malvids</taxon>
        <taxon>Brassicales</taxon>
        <taxon>Brassicaceae</taxon>
        <taxon>Coluteocarpeae</taxon>
        <taxon>Microthlaspi</taxon>
    </lineage>
</organism>
<accession>A0A6D2KY22</accession>
<dbReference type="Proteomes" id="UP000467841">
    <property type="component" value="Unassembled WGS sequence"/>
</dbReference>
<keyword evidence="2" id="KW-1185">Reference proteome</keyword>
<evidence type="ECO:0000313" key="1">
    <source>
        <dbReference type="EMBL" id="CAA7057095.1"/>
    </source>
</evidence>
<proteinExistence type="predicted"/>